<evidence type="ECO:0000313" key="1">
    <source>
        <dbReference type="EMBL" id="GAG60746.1"/>
    </source>
</evidence>
<gene>
    <name evidence="1" type="ORF">S01H4_17332</name>
</gene>
<dbReference type="EMBL" id="BART01007627">
    <property type="protein sequence ID" value="GAG60746.1"/>
    <property type="molecule type" value="Genomic_DNA"/>
</dbReference>
<feature type="non-terminal residue" evidence="1">
    <location>
        <position position="37"/>
    </location>
</feature>
<name>X1AL91_9ZZZZ</name>
<dbReference type="AlphaFoldDB" id="X1AL91"/>
<accession>X1AL91</accession>
<sequence>MSSIIQIPIHNIYYLLCYAWNKLDEKDIVDVSGIDST</sequence>
<reference evidence="1" key="1">
    <citation type="journal article" date="2014" name="Front. Microbiol.">
        <title>High frequency of phylogenetically diverse reductive dehalogenase-homologous genes in deep subseafloor sedimentary metagenomes.</title>
        <authorList>
            <person name="Kawai M."/>
            <person name="Futagami T."/>
            <person name="Toyoda A."/>
            <person name="Takaki Y."/>
            <person name="Nishi S."/>
            <person name="Hori S."/>
            <person name="Arai W."/>
            <person name="Tsubouchi T."/>
            <person name="Morono Y."/>
            <person name="Uchiyama I."/>
            <person name="Ito T."/>
            <person name="Fujiyama A."/>
            <person name="Inagaki F."/>
            <person name="Takami H."/>
        </authorList>
    </citation>
    <scope>NUCLEOTIDE SEQUENCE</scope>
    <source>
        <strain evidence="1">Expedition CK06-06</strain>
    </source>
</reference>
<comment type="caution">
    <text evidence="1">The sequence shown here is derived from an EMBL/GenBank/DDBJ whole genome shotgun (WGS) entry which is preliminary data.</text>
</comment>
<protein>
    <submittedName>
        <fullName evidence="1">Uncharacterized protein</fullName>
    </submittedName>
</protein>
<organism evidence="1">
    <name type="scientific">marine sediment metagenome</name>
    <dbReference type="NCBI Taxonomy" id="412755"/>
    <lineage>
        <taxon>unclassified sequences</taxon>
        <taxon>metagenomes</taxon>
        <taxon>ecological metagenomes</taxon>
    </lineage>
</organism>
<proteinExistence type="predicted"/>